<evidence type="ECO:0000256" key="2">
    <source>
        <dbReference type="ARBA" id="ARBA00022801"/>
    </source>
</evidence>
<dbReference type="Gene3D" id="3.40.50.850">
    <property type="entry name" value="Isochorismatase-like"/>
    <property type="match status" value="1"/>
</dbReference>
<accession>A0A0C3SFG2</accession>
<name>A0A0C3SFG2_PHLG1</name>
<keyword evidence="2" id="KW-0378">Hydrolase</keyword>
<feature type="region of interest" description="Disordered" evidence="3">
    <location>
        <begin position="435"/>
        <end position="464"/>
    </location>
</feature>
<dbReference type="InterPro" id="IPR036380">
    <property type="entry name" value="Isochorismatase-like_sf"/>
</dbReference>
<organism evidence="5 6">
    <name type="scientific">Phlebiopsis gigantea (strain 11061_1 CR5-6)</name>
    <name type="common">White-rot fungus</name>
    <name type="synonym">Peniophora gigantea</name>
    <dbReference type="NCBI Taxonomy" id="745531"/>
    <lineage>
        <taxon>Eukaryota</taxon>
        <taxon>Fungi</taxon>
        <taxon>Dikarya</taxon>
        <taxon>Basidiomycota</taxon>
        <taxon>Agaricomycotina</taxon>
        <taxon>Agaricomycetes</taxon>
        <taxon>Polyporales</taxon>
        <taxon>Phanerochaetaceae</taxon>
        <taxon>Phlebiopsis</taxon>
    </lineage>
</organism>
<dbReference type="InterPro" id="IPR040079">
    <property type="entry name" value="Glutathione_S-Trfase"/>
</dbReference>
<dbReference type="InterPro" id="IPR036282">
    <property type="entry name" value="Glutathione-S-Trfase_C_sf"/>
</dbReference>
<proteinExistence type="inferred from homology"/>
<dbReference type="Gene3D" id="1.20.1050.10">
    <property type="match status" value="1"/>
</dbReference>
<feature type="domain" description="GST N-terminal" evidence="4">
    <location>
        <begin position="207"/>
        <end position="299"/>
    </location>
</feature>
<sequence length="464" mass="51466">MTTMTPPSALVLVDLQNEFLTPEGNFPIADPATLIANISQLVTRFRAQGSSHLVWVRAVYPASPPRERGRALDVLGGRHTGETPCCYEGTPGAELAAAISGLVDPAADVVLTKTWYSAFKETHLATTLRGRAVEDVYVAGLLSNVCVLATAAEAQRLGFRTHVVEDCLMYRREESHRRALRSMRELGICVLPTFSPTAPTEPPATLDIPTLYYVNGSIPSWRVMMALYEKGVEFEAIRRKVMSTPKETREPDFLALNHRGKTPVFVDQTSGDGARHPPVVVNESLAILQYIETYFRLEVPLLPPRADRAARALVLARAQETENLHHAYDALEDAHFGKGASGGPLSNEDRTRLMDAICAELDYWEVYASRTAFIAGEVFSLADCAFFPLLAYMVHRGFRWERPSLEGVERVGGGDDAWPGLRRYFQRVWERGGKGGCAQRAQPEGWDHSSRRGSVWKLPREGTK</sequence>
<dbReference type="InterPro" id="IPR050272">
    <property type="entry name" value="Isochorismatase-like_hydrls"/>
</dbReference>
<dbReference type="Proteomes" id="UP000053257">
    <property type="component" value="Unassembled WGS sequence"/>
</dbReference>
<dbReference type="OrthoDB" id="1739143at2759"/>
<dbReference type="SUPFAM" id="SSF52833">
    <property type="entry name" value="Thioredoxin-like"/>
    <property type="match status" value="1"/>
</dbReference>
<evidence type="ECO:0000256" key="3">
    <source>
        <dbReference type="SAM" id="MobiDB-lite"/>
    </source>
</evidence>
<dbReference type="Gene3D" id="3.40.30.10">
    <property type="entry name" value="Glutaredoxin"/>
    <property type="match status" value="1"/>
</dbReference>
<evidence type="ECO:0000313" key="6">
    <source>
        <dbReference type="Proteomes" id="UP000053257"/>
    </source>
</evidence>
<dbReference type="InterPro" id="IPR004045">
    <property type="entry name" value="Glutathione_S-Trfase_N"/>
</dbReference>
<evidence type="ECO:0000259" key="4">
    <source>
        <dbReference type="PROSITE" id="PS50404"/>
    </source>
</evidence>
<dbReference type="CDD" id="cd00299">
    <property type="entry name" value="GST_C_family"/>
    <property type="match status" value="1"/>
</dbReference>
<dbReference type="SUPFAM" id="SSF52499">
    <property type="entry name" value="Isochorismatase-like hydrolases"/>
    <property type="match status" value="1"/>
</dbReference>
<dbReference type="AlphaFoldDB" id="A0A0C3SFG2"/>
<dbReference type="InterPro" id="IPR000868">
    <property type="entry name" value="Isochorismatase-like_dom"/>
</dbReference>
<evidence type="ECO:0000256" key="1">
    <source>
        <dbReference type="ARBA" id="ARBA00006336"/>
    </source>
</evidence>
<dbReference type="HOGENOM" id="CLU_500532_0_0_1"/>
<dbReference type="EMBL" id="KN840442">
    <property type="protein sequence ID" value="KIP12030.1"/>
    <property type="molecule type" value="Genomic_DNA"/>
</dbReference>
<dbReference type="CDD" id="cd00431">
    <property type="entry name" value="cysteine_hydrolases"/>
    <property type="match status" value="1"/>
</dbReference>
<gene>
    <name evidence="5" type="ORF">PHLGIDRAFT_399118</name>
</gene>
<dbReference type="PANTHER" id="PTHR43540">
    <property type="entry name" value="PEROXYUREIDOACRYLATE/UREIDOACRYLATE AMIDOHYDROLASE-RELATED"/>
    <property type="match status" value="1"/>
</dbReference>
<evidence type="ECO:0000313" key="5">
    <source>
        <dbReference type="EMBL" id="KIP12030.1"/>
    </source>
</evidence>
<dbReference type="SUPFAM" id="SSF47616">
    <property type="entry name" value="GST C-terminal domain-like"/>
    <property type="match status" value="1"/>
</dbReference>
<dbReference type="CDD" id="cd00570">
    <property type="entry name" value="GST_N_family"/>
    <property type="match status" value="1"/>
</dbReference>
<dbReference type="PROSITE" id="PS50404">
    <property type="entry name" value="GST_NTER"/>
    <property type="match status" value="1"/>
</dbReference>
<protein>
    <recommendedName>
        <fullName evidence="4">GST N-terminal domain-containing protein</fullName>
    </recommendedName>
</protein>
<dbReference type="STRING" id="745531.A0A0C3SFG2"/>
<dbReference type="Pfam" id="PF13409">
    <property type="entry name" value="GST_N_2"/>
    <property type="match status" value="1"/>
</dbReference>
<dbReference type="SFLD" id="SFLDS00019">
    <property type="entry name" value="Glutathione_Transferase_(cytos"/>
    <property type="match status" value="1"/>
</dbReference>
<dbReference type="Pfam" id="PF13410">
    <property type="entry name" value="GST_C_2"/>
    <property type="match status" value="1"/>
</dbReference>
<dbReference type="SFLD" id="SFLDG00358">
    <property type="entry name" value="Main_(cytGST)"/>
    <property type="match status" value="1"/>
</dbReference>
<reference evidence="5 6" key="1">
    <citation type="journal article" date="2014" name="PLoS Genet.">
        <title>Analysis of the Phlebiopsis gigantea genome, transcriptome and secretome provides insight into its pioneer colonization strategies of wood.</title>
        <authorList>
            <person name="Hori C."/>
            <person name="Ishida T."/>
            <person name="Igarashi K."/>
            <person name="Samejima M."/>
            <person name="Suzuki H."/>
            <person name="Master E."/>
            <person name="Ferreira P."/>
            <person name="Ruiz-Duenas F.J."/>
            <person name="Held B."/>
            <person name="Canessa P."/>
            <person name="Larrondo L.F."/>
            <person name="Schmoll M."/>
            <person name="Druzhinina I.S."/>
            <person name="Kubicek C.P."/>
            <person name="Gaskell J.A."/>
            <person name="Kersten P."/>
            <person name="St John F."/>
            <person name="Glasner J."/>
            <person name="Sabat G."/>
            <person name="Splinter BonDurant S."/>
            <person name="Syed K."/>
            <person name="Yadav J."/>
            <person name="Mgbeahuruike A.C."/>
            <person name="Kovalchuk A."/>
            <person name="Asiegbu F.O."/>
            <person name="Lackner G."/>
            <person name="Hoffmeister D."/>
            <person name="Rencoret J."/>
            <person name="Gutierrez A."/>
            <person name="Sun H."/>
            <person name="Lindquist E."/>
            <person name="Barry K."/>
            <person name="Riley R."/>
            <person name="Grigoriev I.V."/>
            <person name="Henrissat B."/>
            <person name="Kues U."/>
            <person name="Berka R.M."/>
            <person name="Martinez A.T."/>
            <person name="Covert S.F."/>
            <person name="Blanchette R.A."/>
            <person name="Cullen D."/>
        </authorList>
    </citation>
    <scope>NUCLEOTIDE SEQUENCE [LARGE SCALE GENOMIC DNA]</scope>
    <source>
        <strain evidence="5 6">11061_1 CR5-6</strain>
    </source>
</reference>
<comment type="similarity">
    <text evidence="1">Belongs to the isochorismatase family.</text>
</comment>
<keyword evidence="6" id="KW-1185">Reference proteome</keyword>
<dbReference type="GO" id="GO:0016787">
    <property type="term" value="F:hydrolase activity"/>
    <property type="evidence" value="ECO:0007669"/>
    <property type="project" value="UniProtKB-KW"/>
</dbReference>
<dbReference type="InterPro" id="IPR036249">
    <property type="entry name" value="Thioredoxin-like_sf"/>
</dbReference>
<dbReference type="Pfam" id="PF00857">
    <property type="entry name" value="Isochorismatase"/>
    <property type="match status" value="1"/>
</dbReference>
<dbReference type="PANTHER" id="PTHR43540:SF1">
    <property type="entry name" value="ISOCHORISMATASE HYDROLASE"/>
    <property type="match status" value="1"/>
</dbReference>